<sequence>MSEYTPKLRDKLYTLSNQGEYEPIVSCLLEHPSSNARYGAAGVLSESPSFLQHASAETTSLLIDAVLNEPDDKVRARVLDVLLDIEGEAVLDNIVTRLELNPDLAPPDTSFPFVLDTWSSKPHAELRHLAVVGFGRLDTASSREKLLMRIDEETDIDVLRRAIEEGGEVGDIHFVSPIQQYLRADAFSSNQYIASKINRVQAAAAEALVKIGTDGAYEALVSATRSNDPHLKHAAIDQIAKFGSNETLDRVIDELDSPESEEVRKTAATGILTTFVSSDFEQSHEVREQAIEAISEDVSVDVSGDFAAVMEDSNNTAEKRNAAWLLGQIDDESEVAAETLASTVVDSDDDLLAIIAAATLSNHDPELVSECIAAIRDAVDDDSKAKELVSFVESDVANDVQELD</sequence>
<proteinExistence type="predicted"/>
<dbReference type="PANTHER" id="PTHR12697:SF5">
    <property type="entry name" value="DEOXYHYPUSINE HYDROXYLASE"/>
    <property type="match status" value="1"/>
</dbReference>
<organism evidence="1 2">
    <name type="scientific">Halonotius terrestris</name>
    <dbReference type="NCBI Taxonomy" id="2487750"/>
    <lineage>
        <taxon>Archaea</taxon>
        <taxon>Methanobacteriati</taxon>
        <taxon>Methanobacteriota</taxon>
        <taxon>Stenosarchaea group</taxon>
        <taxon>Halobacteria</taxon>
        <taxon>Halobacteriales</taxon>
        <taxon>Haloferacaceae</taxon>
        <taxon>Halonotius</taxon>
    </lineage>
</organism>
<accession>A0A8J8P8X2</accession>
<dbReference type="OrthoDB" id="341399at2157"/>
<gene>
    <name evidence="1" type="ORF">EGH24_10915</name>
</gene>
<dbReference type="InterPro" id="IPR016024">
    <property type="entry name" value="ARM-type_fold"/>
</dbReference>
<dbReference type="Gene3D" id="1.25.10.10">
    <property type="entry name" value="Leucine-rich Repeat Variant"/>
    <property type="match status" value="2"/>
</dbReference>
<comment type="caution">
    <text evidence="1">The sequence shown here is derived from an EMBL/GenBank/DDBJ whole genome shotgun (WGS) entry which is preliminary data.</text>
</comment>
<dbReference type="SMART" id="SM00567">
    <property type="entry name" value="EZ_HEAT"/>
    <property type="match status" value="5"/>
</dbReference>
<dbReference type="Pfam" id="PF13646">
    <property type="entry name" value="HEAT_2"/>
    <property type="match status" value="1"/>
</dbReference>
<dbReference type="EMBL" id="RKLU01000004">
    <property type="protein sequence ID" value="TQQ79978.1"/>
    <property type="molecule type" value="Genomic_DNA"/>
</dbReference>
<dbReference type="InterPro" id="IPR011989">
    <property type="entry name" value="ARM-like"/>
</dbReference>
<protein>
    <submittedName>
        <fullName evidence="1">HEAT repeat domain-containing protein</fullName>
    </submittedName>
</protein>
<dbReference type="InterPro" id="IPR004155">
    <property type="entry name" value="PBS_lyase_HEAT"/>
</dbReference>
<dbReference type="GO" id="GO:0016491">
    <property type="term" value="F:oxidoreductase activity"/>
    <property type="evidence" value="ECO:0007669"/>
    <property type="project" value="TreeGrafter"/>
</dbReference>
<dbReference type="Proteomes" id="UP000705823">
    <property type="component" value="Unassembled WGS sequence"/>
</dbReference>
<dbReference type="RefSeq" id="WP_142980169.1">
    <property type="nucleotide sequence ID" value="NZ_RKLU01000004.1"/>
</dbReference>
<evidence type="ECO:0000313" key="1">
    <source>
        <dbReference type="EMBL" id="TQQ79978.1"/>
    </source>
</evidence>
<keyword evidence="2" id="KW-1185">Reference proteome</keyword>
<evidence type="ECO:0000313" key="2">
    <source>
        <dbReference type="Proteomes" id="UP000705823"/>
    </source>
</evidence>
<dbReference type="PANTHER" id="PTHR12697">
    <property type="entry name" value="PBS LYASE HEAT-LIKE PROTEIN"/>
    <property type="match status" value="1"/>
</dbReference>
<dbReference type="SUPFAM" id="SSF48371">
    <property type="entry name" value="ARM repeat"/>
    <property type="match status" value="1"/>
</dbReference>
<dbReference type="AlphaFoldDB" id="A0A8J8P8X2"/>
<name>A0A8J8P8X2_9EURY</name>
<reference evidence="1" key="1">
    <citation type="submission" date="2019-02" db="EMBL/GenBank/DDBJ databases">
        <title>Halonotius sp. a new haloarchaeum isolated from saline soil.</title>
        <authorList>
            <person name="Duran-Viseras A."/>
            <person name="Sanchez-Porro C."/>
            <person name="Ventosa A."/>
        </authorList>
    </citation>
    <scope>NUCLEOTIDE SEQUENCE</scope>
    <source>
        <strain evidence="1">F15B</strain>
    </source>
</reference>